<proteinExistence type="predicted"/>
<evidence type="ECO:0000313" key="2">
    <source>
        <dbReference type="Proteomes" id="UP000265520"/>
    </source>
</evidence>
<dbReference type="EMBL" id="LXQA010764943">
    <property type="protein sequence ID" value="MCI69892.1"/>
    <property type="molecule type" value="Genomic_DNA"/>
</dbReference>
<organism evidence="1 2">
    <name type="scientific">Trifolium medium</name>
    <dbReference type="NCBI Taxonomy" id="97028"/>
    <lineage>
        <taxon>Eukaryota</taxon>
        <taxon>Viridiplantae</taxon>
        <taxon>Streptophyta</taxon>
        <taxon>Embryophyta</taxon>
        <taxon>Tracheophyta</taxon>
        <taxon>Spermatophyta</taxon>
        <taxon>Magnoliopsida</taxon>
        <taxon>eudicotyledons</taxon>
        <taxon>Gunneridae</taxon>
        <taxon>Pentapetalae</taxon>
        <taxon>rosids</taxon>
        <taxon>fabids</taxon>
        <taxon>Fabales</taxon>
        <taxon>Fabaceae</taxon>
        <taxon>Papilionoideae</taxon>
        <taxon>50 kb inversion clade</taxon>
        <taxon>NPAAA clade</taxon>
        <taxon>Hologalegina</taxon>
        <taxon>IRL clade</taxon>
        <taxon>Trifolieae</taxon>
        <taxon>Trifolium</taxon>
    </lineage>
</organism>
<dbReference type="Proteomes" id="UP000265520">
    <property type="component" value="Unassembled WGS sequence"/>
</dbReference>
<comment type="caution">
    <text evidence="1">The sequence shown here is derived from an EMBL/GenBank/DDBJ whole genome shotgun (WGS) entry which is preliminary data.</text>
</comment>
<dbReference type="AlphaFoldDB" id="A0A392U933"/>
<keyword evidence="2" id="KW-1185">Reference proteome</keyword>
<evidence type="ECO:0000313" key="1">
    <source>
        <dbReference type="EMBL" id="MCI69892.1"/>
    </source>
</evidence>
<feature type="non-terminal residue" evidence="1">
    <location>
        <position position="1"/>
    </location>
</feature>
<name>A0A392U933_9FABA</name>
<accession>A0A392U933</accession>
<sequence length="31" mass="3430">QIPYCVKQRDNMTADNPGPETTMLYGGMKLG</sequence>
<protein>
    <submittedName>
        <fullName evidence="1">Uncharacterized protein</fullName>
    </submittedName>
</protein>
<reference evidence="1 2" key="1">
    <citation type="journal article" date="2018" name="Front. Plant Sci.">
        <title>Red Clover (Trifolium pratense) and Zigzag Clover (T. medium) - A Picture of Genomic Similarities and Differences.</title>
        <authorList>
            <person name="Dluhosova J."/>
            <person name="Istvanek J."/>
            <person name="Nedelnik J."/>
            <person name="Repkova J."/>
        </authorList>
    </citation>
    <scope>NUCLEOTIDE SEQUENCE [LARGE SCALE GENOMIC DNA]</scope>
    <source>
        <strain evidence="2">cv. 10/8</strain>
        <tissue evidence="1">Leaf</tissue>
    </source>
</reference>